<evidence type="ECO:0000313" key="1">
    <source>
        <dbReference type="EMBL" id="KAG9471651.1"/>
    </source>
</evidence>
<comment type="caution">
    <text evidence="1">The sequence shown here is derived from an EMBL/GenBank/DDBJ whole genome shotgun (WGS) entry which is preliminary data.</text>
</comment>
<protein>
    <submittedName>
        <fullName evidence="1">Uncharacterized protein</fullName>
    </submittedName>
</protein>
<sequence length="82" mass="9344">MASKGIPKNKNRYKPEKMKNSLYIPHISASYQAQHITGAESCLAMYTLRVRPHKQMSSQITHDSLQLVKSAVKICRINTLQM</sequence>
<organism evidence="1 2">
    <name type="scientific">Eleutherodactylus coqui</name>
    <name type="common">Puerto Rican coqui</name>
    <dbReference type="NCBI Taxonomy" id="57060"/>
    <lineage>
        <taxon>Eukaryota</taxon>
        <taxon>Metazoa</taxon>
        <taxon>Chordata</taxon>
        <taxon>Craniata</taxon>
        <taxon>Vertebrata</taxon>
        <taxon>Euteleostomi</taxon>
        <taxon>Amphibia</taxon>
        <taxon>Batrachia</taxon>
        <taxon>Anura</taxon>
        <taxon>Neobatrachia</taxon>
        <taxon>Hyloidea</taxon>
        <taxon>Eleutherodactylidae</taxon>
        <taxon>Eleutherodactylinae</taxon>
        <taxon>Eleutherodactylus</taxon>
        <taxon>Eleutherodactylus</taxon>
    </lineage>
</organism>
<dbReference type="AlphaFoldDB" id="A0A8J6JXA2"/>
<reference evidence="1" key="1">
    <citation type="thesis" date="2020" institute="ProQuest LLC" country="789 East Eisenhower Parkway, Ann Arbor, MI, USA">
        <title>Comparative Genomics and Chromosome Evolution.</title>
        <authorList>
            <person name="Mudd A.B."/>
        </authorList>
    </citation>
    <scope>NUCLEOTIDE SEQUENCE</scope>
    <source>
        <strain evidence="1">HN-11 Male</strain>
        <tissue evidence="1">Kidney and liver</tissue>
    </source>
</reference>
<dbReference type="Proteomes" id="UP000770717">
    <property type="component" value="Unassembled WGS sequence"/>
</dbReference>
<evidence type="ECO:0000313" key="2">
    <source>
        <dbReference type="Proteomes" id="UP000770717"/>
    </source>
</evidence>
<gene>
    <name evidence="1" type="ORF">GDO78_013973</name>
</gene>
<dbReference type="EMBL" id="WNTK01000122">
    <property type="protein sequence ID" value="KAG9471651.1"/>
    <property type="molecule type" value="Genomic_DNA"/>
</dbReference>
<keyword evidence="2" id="KW-1185">Reference proteome</keyword>
<name>A0A8J6JXA2_ELECQ</name>
<proteinExistence type="predicted"/>
<accession>A0A8J6JXA2</accession>